<dbReference type="Proteomes" id="UP001172702">
    <property type="component" value="Unassembled WGS sequence"/>
</dbReference>
<sequence length="143" mass="14204">MADSDAESPPVATTAGAPRVHDRAAQAIAAAGGRVPDVRGGAVLAVAGADDPGGPPTVERVAGGCGGGRRVLLEGRAVVRSDGVRPTHLLVWASGPDGGEVLVLVERGDRGVTPWPAEGTTAGEIGFEAVRLDADRVVSGTLA</sequence>
<evidence type="ECO:0000313" key="3">
    <source>
        <dbReference type="Proteomes" id="UP001172702"/>
    </source>
</evidence>
<protein>
    <submittedName>
        <fullName evidence="2">Uncharacterized protein</fullName>
    </submittedName>
</protein>
<dbReference type="InterPro" id="IPR009100">
    <property type="entry name" value="AcylCoA_DH/oxidase_NM_dom_sf"/>
</dbReference>
<feature type="region of interest" description="Disordered" evidence="1">
    <location>
        <begin position="1"/>
        <end position="20"/>
    </location>
</feature>
<accession>A0ABT8H0T3</accession>
<gene>
    <name evidence="2" type="ORF">QYF62_08410</name>
</gene>
<comment type="caution">
    <text evidence="2">The sequence shown here is derived from an EMBL/GenBank/DDBJ whole genome shotgun (WGS) entry which is preliminary data.</text>
</comment>
<evidence type="ECO:0000256" key="1">
    <source>
        <dbReference type="SAM" id="MobiDB-lite"/>
    </source>
</evidence>
<reference evidence="2 3" key="1">
    <citation type="submission" date="2023-07" db="EMBL/GenBank/DDBJ databases">
        <title>Strategy for survival of the halotoleranting strain Dietzia MX2 from the Yakshinskoe mineral salts deposit.</title>
        <authorList>
            <person name="Kharitonova M.A."/>
            <person name="Kupriyanova-Ashina F.G."/>
            <person name="Shakirov T.R."/>
            <person name="Vafina M.S."/>
            <person name="Ilinskaya O.N."/>
        </authorList>
    </citation>
    <scope>NUCLEOTIDE SEQUENCE [LARGE SCALE GENOMIC DNA]</scope>
    <source>
        <strain evidence="2 3">MX2</strain>
    </source>
</reference>
<keyword evidence="3" id="KW-1185">Reference proteome</keyword>
<dbReference type="SUPFAM" id="SSF56645">
    <property type="entry name" value="Acyl-CoA dehydrogenase NM domain-like"/>
    <property type="match status" value="1"/>
</dbReference>
<dbReference type="EMBL" id="JAUHTB010000008">
    <property type="protein sequence ID" value="MDN4506076.1"/>
    <property type="molecule type" value="Genomic_DNA"/>
</dbReference>
<organism evidence="2 3">
    <name type="scientific">Dietzia maris</name>
    <dbReference type="NCBI Taxonomy" id="37915"/>
    <lineage>
        <taxon>Bacteria</taxon>
        <taxon>Bacillati</taxon>
        <taxon>Actinomycetota</taxon>
        <taxon>Actinomycetes</taxon>
        <taxon>Mycobacteriales</taxon>
        <taxon>Dietziaceae</taxon>
        <taxon>Dietzia</taxon>
    </lineage>
</organism>
<proteinExistence type="predicted"/>
<dbReference type="RefSeq" id="WP_268098357.1">
    <property type="nucleotide sequence ID" value="NZ_JAPWIO010000003.1"/>
</dbReference>
<evidence type="ECO:0000313" key="2">
    <source>
        <dbReference type="EMBL" id="MDN4506076.1"/>
    </source>
</evidence>
<name>A0ABT8H0T3_9ACTN</name>